<dbReference type="EMBL" id="BMXT01000003">
    <property type="protein sequence ID" value="GGY32381.1"/>
    <property type="molecule type" value="Genomic_DNA"/>
</dbReference>
<evidence type="ECO:0000313" key="3">
    <source>
        <dbReference type="Proteomes" id="UP000621898"/>
    </source>
</evidence>
<evidence type="ECO:0000256" key="1">
    <source>
        <dbReference type="SAM" id="SignalP"/>
    </source>
</evidence>
<accession>A0ABQ3A2E0</accession>
<keyword evidence="3" id="KW-1185">Reference proteome</keyword>
<proteinExistence type="predicted"/>
<feature type="chain" id="PRO_5047518226" description="PepSY domain-containing protein" evidence="1">
    <location>
        <begin position="24"/>
        <end position="148"/>
    </location>
</feature>
<reference evidence="3" key="1">
    <citation type="journal article" date="2019" name="Int. J. Syst. Evol. Microbiol.">
        <title>The Global Catalogue of Microorganisms (GCM) 10K type strain sequencing project: providing services to taxonomists for standard genome sequencing and annotation.</title>
        <authorList>
            <consortium name="The Broad Institute Genomics Platform"/>
            <consortium name="The Broad Institute Genome Sequencing Center for Infectious Disease"/>
            <person name="Wu L."/>
            <person name="Ma J."/>
        </authorList>
    </citation>
    <scope>NUCLEOTIDE SEQUENCE [LARGE SCALE GENOMIC DNA]</scope>
    <source>
        <strain evidence="3">KCTC 22232</strain>
    </source>
</reference>
<protein>
    <recommendedName>
        <fullName evidence="4">PepSY domain-containing protein</fullName>
    </recommendedName>
</protein>
<organism evidence="2 3">
    <name type="scientific">Rhodanobacter panaciterrae</name>
    <dbReference type="NCBI Taxonomy" id="490572"/>
    <lineage>
        <taxon>Bacteria</taxon>
        <taxon>Pseudomonadati</taxon>
        <taxon>Pseudomonadota</taxon>
        <taxon>Gammaproteobacteria</taxon>
        <taxon>Lysobacterales</taxon>
        <taxon>Rhodanobacteraceae</taxon>
        <taxon>Rhodanobacter</taxon>
    </lineage>
</organism>
<sequence>MKNVMTQAAAVILTGFFASAAIAADKKPAPPVQPVNTAGGSLQIAFIDPVTKKLRAATPEEAANFAAKLEAQRALQAQQPSTSGRPRTDAEALKAARTVSVNGYTMVVADTPETEVNYLIGMVDANGNLVGAHSTGDAATTTAAEVTK</sequence>
<keyword evidence="1" id="KW-0732">Signal</keyword>
<dbReference type="NCBIfam" id="NF047450">
    <property type="entry name" value="post-PEP-CTERM_1"/>
    <property type="match status" value="1"/>
</dbReference>
<evidence type="ECO:0000313" key="2">
    <source>
        <dbReference type="EMBL" id="GGY32381.1"/>
    </source>
</evidence>
<dbReference type="Proteomes" id="UP000621898">
    <property type="component" value="Unassembled WGS sequence"/>
</dbReference>
<feature type="signal peptide" evidence="1">
    <location>
        <begin position="1"/>
        <end position="23"/>
    </location>
</feature>
<gene>
    <name evidence="2" type="ORF">GCM10008098_27310</name>
</gene>
<evidence type="ECO:0008006" key="4">
    <source>
        <dbReference type="Google" id="ProtNLM"/>
    </source>
</evidence>
<name>A0ABQ3A2E0_9GAMM</name>
<comment type="caution">
    <text evidence="2">The sequence shown here is derived from an EMBL/GenBank/DDBJ whole genome shotgun (WGS) entry which is preliminary data.</text>
</comment>